<dbReference type="Proteomes" id="UP001159641">
    <property type="component" value="Unassembled WGS sequence"/>
</dbReference>
<protein>
    <submittedName>
        <fullName evidence="2">Uncharacterized protein</fullName>
    </submittedName>
</protein>
<accession>A0AB34HQG2</accession>
<keyword evidence="3" id="KW-1185">Reference proteome</keyword>
<organism evidence="2 3">
    <name type="scientific">Eschrichtius robustus</name>
    <name type="common">California gray whale</name>
    <name type="synonym">Eschrichtius gibbosus</name>
    <dbReference type="NCBI Taxonomy" id="9764"/>
    <lineage>
        <taxon>Eukaryota</taxon>
        <taxon>Metazoa</taxon>
        <taxon>Chordata</taxon>
        <taxon>Craniata</taxon>
        <taxon>Vertebrata</taxon>
        <taxon>Euteleostomi</taxon>
        <taxon>Mammalia</taxon>
        <taxon>Eutheria</taxon>
        <taxon>Laurasiatheria</taxon>
        <taxon>Artiodactyla</taxon>
        <taxon>Whippomorpha</taxon>
        <taxon>Cetacea</taxon>
        <taxon>Mysticeti</taxon>
        <taxon>Eschrichtiidae</taxon>
        <taxon>Eschrichtius</taxon>
    </lineage>
</organism>
<dbReference type="AlphaFoldDB" id="A0AB34HQG2"/>
<comment type="caution">
    <text evidence="2">The sequence shown here is derived from an EMBL/GenBank/DDBJ whole genome shotgun (WGS) entry which is preliminary data.</text>
</comment>
<proteinExistence type="predicted"/>
<evidence type="ECO:0000313" key="3">
    <source>
        <dbReference type="Proteomes" id="UP001159641"/>
    </source>
</evidence>
<evidence type="ECO:0000256" key="1">
    <source>
        <dbReference type="SAM" id="MobiDB-lite"/>
    </source>
</evidence>
<reference evidence="2 3" key="1">
    <citation type="submission" date="2022-11" db="EMBL/GenBank/DDBJ databases">
        <title>Whole genome sequence of Eschrichtius robustus ER-17-0199.</title>
        <authorList>
            <person name="Bruniche-Olsen A."/>
            <person name="Black A.N."/>
            <person name="Fields C.J."/>
            <person name="Walden K."/>
            <person name="Dewoody J.A."/>
        </authorList>
    </citation>
    <scope>NUCLEOTIDE SEQUENCE [LARGE SCALE GENOMIC DNA]</scope>
    <source>
        <strain evidence="2">ER-17-0199</strain>
        <tissue evidence="2">Blubber</tissue>
    </source>
</reference>
<gene>
    <name evidence="2" type="ORF">J1605_000135</name>
</gene>
<sequence length="109" mass="11699">MLPFTPQDELWDQEMELFGGSASSCEVSAVAKRGWSRHPPPLRTVAGGPREKGRGAGKRGAQASLLEAAGRRSTLCPNRAFAWEPAGTGRRALELGVSASRARAWPRAE</sequence>
<dbReference type="EMBL" id="JAIQCJ010000913">
    <property type="protein sequence ID" value="KAJ8793936.1"/>
    <property type="molecule type" value="Genomic_DNA"/>
</dbReference>
<name>A0AB34HQG2_ESCRO</name>
<evidence type="ECO:0000313" key="2">
    <source>
        <dbReference type="EMBL" id="KAJ8793936.1"/>
    </source>
</evidence>
<feature type="region of interest" description="Disordered" evidence="1">
    <location>
        <begin position="32"/>
        <end position="62"/>
    </location>
</feature>